<dbReference type="InterPro" id="IPR011333">
    <property type="entry name" value="SKP1/BTB/POZ_sf"/>
</dbReference>
<dbReference type="EMBL" id="BTSX01000004">
    <property type="protein sequence ID" value="GMS97376.1"/>
    <property type="molecule type" value="Genomic_DNA"/>
</dbReference>
<organism evidence="1 2">
    <name type="scientific">Pristionchus entomophagus</name>
    <dbReference type="NCBI Taxonomy" id="358040"/>
    <lineage>
        <taxon>Eukaryota</taxon>
        <taxon>Metazoa</taxon>
        <taxon>Ecdysozoa</taxon>
        <taxon>Nematoda</taxon>
        <taxon>Chromadorea</taxon>
        <taxon>Rhabditida</taxon>
        <taxon>Rhabditina</taxon>
        <taxon>Diplogasteromorpha</taxon>
        <taxon>Diplogasteroidea</taxon>
        <taxon>Neodiplogasteridae</taxon>
        <taxon>Pristionchus</taxon>
    </lineage>
</organism>
<gene>
    <name evidence="1" type="ORF">PENTCL1PPCAC_19551</name>
</gene>
<proteinExistence type="predicted"/>
<feature type="non-terminal residue" evidence="1">
    <location>
        <position position="147"/>
    </location>
</feature>
<accession>A0AAV5TSW3</accession>
<dbReference type="Proteomes" id="UP001432027">
    <property type="component" value="Unassembled WGS sequence"/>
</dbReference>
<evidence type="ECO:0000313" key="1">
    <source>
        <dbReference type="EMBL" id="GMS97376.1"/>
    </source>
</evidence>
<dbReference type="SUPFAM" id="SSF54695">
    <property type="entry name" value="POZ domain"/>
    <property type="match status" value="1"/>
</dbReference>
<reference evidence="1" key="1">
    <citation type="submission" date="2023-10" db="EMBL/GenBank/DDBJ databases">
        <title>Genome assembly of Pristionchus species.</title>
        <authorList>
            <person name="Yoshida K."/>
            <person name="Sommer R.J."/>
        </authorList>
    </citation>
    <scope>NUCLEOTIDE SEQUENCE</scope>
    <source>
        <strain evidence="1">RS0144</strain>
    </source>
</reference>
<protein>
    <recommendedName>
        <fullName evidence="3">BTB domain-containing protein</fullName>
    </recommendedName>
</protein>
<keyword evidence="2" id="KW-1185">Reference proteome</keyword>
<evidence type="ECO:0000313" key="2">
    <source>
        <dbReference type="Proteomes" id="UP001432027"/>
    </source>
</evidence>
<evidence type="ECO:0008006" key="3">
    <source>
        <dbReference type="Google" id="ProtNLM"/>
    </source>
</evidence>
<dbReference type="AlphaFoldDB" id="A0AAV5TSW3"/>
<sequence length="147" mass="16710">MHTLQLEFQQNKSLKSERYFNIETGTLLTGSTTITVCPELVSILSPVLCASFYGGFIEKGLHVVECKDVDEESFVWFINCIHSNSWDSLTVGRAIYAVVFIDRYAMLTLYKKIFPYLMKVEISDELRSEAIIAADKMPEGCLLIVRI</sequence>
<comment type="caution">
    <text evidence="1">The sequence shown here is derived from an EMBL/GenBank/DDBJ whole genome shotgun (WGS) entry which is preliminary data.</text>
</comment>
<dbReference type="Gene3D" id="3.30.710.10">
    <property type="entry name" value="Potassium Channel Kv1.1, Chain A"/>
    <property type="match status" value="1"/>
</dbReference>
<name>A0AAV5TSW3_9BILA</name>